<accession>A0A0H2YSJ3</accession>
<feature type="region of interest" description="Disordered" evidence="1">
    <location>
        <begin position="1"/>
        <end position="21"/>
    </location>
</feature>
<dbReference type="GO" id="GO:0042834">
    <property type="term" value="F:peptidoglycan binding"/>
    <property type="evidence" value="ECO:0007669"/>
    <property type="project" value="InterPro"/>
</dbReference>
<evidence type="ECO:0000256" key="2">
    <source>
        <dbReference type="SAM" id="Phobius"/>
    </source>
</evidence>
<organism evidence="4 5">
    <name type="scientific">Clostridium perfringens (strain ATCC 13124 / DSM 756 / JCM 1290 / NCIMB 6125 / NCTC 8237 / Type A)</name>
    <dbReference type="NCBI Taxonomy" id="195103"/>
    <lineage>
        <taxon>Bacteria</taxon>
        <taxon>Bacillati</taxon>
        <taxon>Bacillota</taxon>
        <taxon>Clostridia</taxon>
        <taxon>Eubacteriales</taxon>
        <taxon>Clostridiaceae</taxon>
        <taxon>Clostridium</taxon>
    </lineage>
</organism>
<keyword evidence="2" id="KW-0472">Membrane</keyword>
<evidence type="ECO:0000313" key="5">
    <source>
        <dbReference type="Proteomes" id="UP000001823"/>
    </source>
</evidence>
<name>A0A0H2YSJ3_CLOP1</name>
<dbReference type="HOGENOM" id="CLU_101302_0_0_9"/>
<gene>
    <name evidence="4" type="ordered locus">CPF_2401</name>
</gene>
<sequence>MKYTRIDVKNKKRSNGHNNNNNNDGKSFILLFIGVIVVALVISTAMSKFIWPEGKKTAEKERIEATSGENKETNEKDKENNKASKEDEKPKDNKVMAESVGGQEYVMIQCGFYSNKENANNVKAQLEDDYIAVSLSEAENYRVIVHIGNEEEATKLSNELNEKGVSNTKGRFMIPKTDVCSNEIIEIVNGYVNIINKLKEDSVKGVKTTEFKEWVNSLEEHSDSEYFKVFKELKDGINKIPDEITKKNIEESYQIVFNTLNNFKVNK</sequence>
<keyword evidence="5" id="KW-1185">Reference proteome</keyword>
<evidence type="ECO:0000256" key="1">
    <source>
        <dbReference type="SAM" id="MobiDB-lite"/>
    </source>
</evidence>
<dbReference type="Pfam" id="PF05036">
    <property type="entry name" value="SPOR"/>
    <property type="match status" value="1"/>
</dbReference>
<dbReference type="eggNOG" id="ENOG5034C9A">
    <property type="taxonomic scope" value="Bacteria"/>
</dbReference>
<dbReference type="InterPro" id="IPR036680">
    <property type="entry name" value="SPOR-like_sf"/>
</dbReference>
<reference evidence="4 5" key="1">
    <citation type="journal article" date="2006" name="Genome Res.">
        <title>Skewed genomic variability in strains of the toxigenic bacterial pathogen, Clostridium perfringens.</title>
        <authorList>
            <person name="Myers G.S."/>
            <person name="Rasko D.A."/>
            <person name="Cheung J.K."/>
            <person name="Ravel J."/>
            <person name="Seshadri R."/>
            <person name="Deboy R.T."/>
            <person name="Ren Q."/>
            <person name="Varga J."/>
            <person name="Awad M.M."/>
            <person name="Brinkac L.M."/>
            <person name="Daugherty S.C."/>
            <person name="Haft D.H."/>
            <person name="Dodson R.J."/>
            <person name="Madupu R."/>
            <person name="Nelson W.C."/>
            <person name="Rosovitz M.J."/>
            <person name="Sullivan S.A."/>
            <person name="Khouri H."/>
            <person name="Dimitrov G.I."/>
            <person name="Watkins K.L."/>
            <person name="Mulligan S."/>
            <person name="Benton J."/>
            <person name="Radune D."/>
            <person name="Fisher D.J."/>
            <person name="Atkins H.S."/>
            <person name="Hiscox T."/>
            <person name="Jost B.H."/>
            <person name="Billington S.J."/>
            <person name="Songer J.G."/>
            <person name="McClane B.A."/>
            <person name="Titball R.W."/>
            <person name="Rood J.I."/>
            <person name="Melville S.B."/>
            <person name="Paulsen I.T."/>
        </authorList>
    </citation>
    <scope>NUCLEOTIDE SEQUENCE [LARGE SCALE GENOMIC DNA]</scope>
    <source>
        <strain evidence="5">ATCC 13124 / DSM 756 / JCM 1290 / NCIMB 6125 / NCTC 8237 / S 107 / Type A</strain>
    </source>
</reference>
<protein>
    <recommendedName>
        <fullName evidence="3">SPOR domain-containing protein</fullName>
    </recommendedName>
</protein>
<feature type="transmembrane region" description="Helical" evidence="2">
    <location>
        <begin position="28"/>
        <end position="51"/>
    </location>
</feature>
<dbReference type="STRING" id="195103.CPF_2401"/>
<dbReference type="PaxDb" id="195103-CPF_2401"/>
<dbReference type="Gene3D" id="3.30.70.1070">
    <property type="entry name" value="Sporulation related repeat"/>
    <property type="match status" value="1"/>
</dbReference>
<evidence type="ECO:0000313" key="4">
    <source>
        <dbReference type="EMBL" id="ABG83963.1"/>
    </source>
</evidence>
<feature type="region of interest" description="Disordered" evidence="1">
    <location>
        <begin position="58"/>
        <end position="93"/>
    </location>
</feature>
<evidence type="ECO:0000259" key="3">
    <source>
        <dbReference type="Pfam" id="PF05036"/>
    </source>
</evidence>
<proteinExistence type="predicted"/>
<dbReference type="AlphaFoldDB" id="A0A0H2YSJ3"/>
<keyword evidence="2" id="KW-0812">Transmembrane</keyword>
<keyword evidence="2" id="KW-1133">Transmembrane helix</keyword>
<dbReference type="SUPFAM" id="SSF110997">
    <property type="entry name" value="Sporulation related repeat"/>
    <property type="match status" value="1"/>
</dbReference>
<feature type="domain" description="SPOR" evidence="3">
    <location>
        <begin position="104"/>
        <end position="164"/>
    </location>
</feature>
<dbReference type="InterPro" id="IPR007730">
    <property type="entry name" value="SPOR-like_dom"/>
</dbReference>
<dbReference type="KEGG" id="cpf:CPF_2401"/>
<dbReference type="EMBL" id="CP000246">
    <property type="protein sequence ID" value="ABG83963.1"/>
    <property type="molecule type" value="Genomic_DNA"/>
</dbReference>
<dbReference type="Proteomes" id="UP000001823">
    <property type="component" value="Chromosome"/>
</dbReference>
<dbReference type="RefSeq" id="WP_003454754.1">
    <property type="nucleotide sequence ID" value="NC_008261.1"/>
</dbReference>